<dbReference type="SUPFAM" id="SSF111347">
    <property type="entry name" value="Rap/Ran-GAP"/>
    <property type="match status" value="1"/>
</dbReference>
<proteinExistence type="predicted"/>
<dbReference type="Gene3D" id="3.40.50.11210">
    <property type="entry name" value="Rap/Ran-GAP"/>
    <property type="match status" value="1"/>
</dbReference>
<accession>A0AB34FKP0</accession>
<dbReference type="InterPro" id="IPR000331">
    <property type="entry name" value="Rap/Ran_GAP_dom"/>
</dbReference>
<protein>
    <submittedName>
        <fullName evidence="4">GTPase activating protein</fullName>
    </submittedName>
</protein>
<name>A0AB34FKP0_9HYPO</name>
<keyword evidence="5" id="KW-1185">Reference proteome</keyword>
<dbReference type="PANTHER" id="PTHR10063:SF0">
    <property type="entry name" value="TUBERIN"/>
    <property type="match status" value="1"/>
</dbReference>
<dbReference type="Pfam" id="PF02145">
    <property type="entry name" value="Rap_GAP"/>
    <property type="match status" value="1"/>
</dbReference>
<feature type="region of interest" description="Disordered" evidence="2">
    <location>
        <begin position="73"/>
        <end position="94"/>
    </location>
</feature>
<dbReference type="PROSITE" id="PS50085">
    <property type="entry name" value="RAPGAP"/>
    <property type="match status" value="1"/>
</dbReference>
<comment type="caution">
    <text evidence="4">The sequence shown here is derived from an EMBL/GenBank/DDBJ whole genome shotgun (WGS) entry which is preliminary data.</text>
</comment>
<sequence length="1489" mass="165824">MVADKSAVTDKGTASLAEAALLPAPSLMRLGVPGSCGISLAVAPDVAKRSERLSHTDERSILELNIDSHHVLSKQTASRGRDSREEDKSTCSTTVSNSHSITRVLAKAPEGSKVQVFERPIPKELKERFLDFKIQYTRALLHAISKGQKTAYLGDISMKLRYQGTIEDSAQLYIIVQCESRIARRVKQFFAQGHVVRDLNPDFTVQILEKPLIRLSSNTTIEVLASAEKRSTFCGMQVRMKAGHLSSTATIGGLVLVVKDMKEVLYGITAGHPLSTIYWNTSEVATSSDVQVNDDEEHRTYDNSVMALDWNDDETLSQQYDAPHSAMKSIGTVAYDSLSSQSASGNYDWALIDLNSVASILTSPNDPSSTQVQSPSKVLAKDYVKMFLLVMDTNGERSAQLFDWLVATAMANDCEAEERLTAMKLLFRLRADCDNRIFLADDLESGYLAGAMCRSQRPDAEEQAEKVTQTPLPSISDGVQSSIFKGSFLRQRTAGGASLKWLSKGAENIRRKYRQLWSYPDIELSPDANRTLISPILVAQELIIPEVAEGAESTTEQEYQTSALDMSTWLDAILTILKHEGTDWEVQELRRLICEQIHTNGFLEPPAASGLGRGDVALCLFHSLTTILSYHKHFSENDEDEIVKALAYGVNTWERTAKHCIHSLHMAASITRPDVSVDILQFLASLSRAEELYRYFKGSDIRMIFGICFRYLHSHRDNGSPTHGSRVSNLQAASTPDPAKLIQSTSWEVLPQYGHELACQVIVSWFIALKLQDRARHASWIVENLFAARGETTETGDESILILIDFIQRVAYTDANESAEDPSFTEDKFGPIAKKQWLIGNSIVTIKQATASGWAEIVKRQPSGTSAYLIRAVVSALPAHQTGTRIGVSGEGHIQTMVPSTLPSHLLIQLMSPIPQTSQITRPIPLPDNEIVDRAIRVFDRCPSLAQHKIGVVYIRQGQTNEADILANRLGNKDYQEFLDNLGTLMKLNGATFNTQGLDHQSDSDGQHAICWRDQVTEMVFHVTTLMPTDLERDPHCTLKKRHIGNDFVNIFFDNSGLRFNIDTFPTQFNFISIVITPTSRPSVDTTPISTSDESSRKKQAFYKVQLMSKPGFPRVSLANETAIISLDALPTFVRQLALNASTASCMWHAREDGEYISHWTARLREIKLLPRKGLTSFLKALPGPPLREPDEAPPRTDGSEEHILLRVYDGFACRSCAFRTISIQSMRRHLSDSAGRQWPAHGTAQNRPAIEALYDGKLPPKIPVDESFIDQAKSAVGELHVSFGDLWLKGLRSGTMDAFTKESQLFGMILRSRLANAPDQSTKPFFQCLRDIIFIHKVDNVQGVHNKIINNTSDVLPLFYCSSLEQISVSITLTSLSLGTIREGCLGHVLKTTKSLTSLRWKWLFDPNTQDEYNTPVINFEKALEAPQVFLLGNIQYLAISDDLTLLDEMEGYDRDLLNAMRVMRLELKDLCIAAGVELDIFKPLPDR</sequence>
<dbReference type="PANTHER" id="PTHR10063">
    <property type="entry name" value="TUBERIN"/>
    <property type="match status" value="1"/>
</dbReference>
<organism evidence="4 5">
    <name type="scientific">Purpureocillium lavendulum</name>
    <dbReference type="NCBI Taxonomy" id="1247861"/>
    <lineage>
        <taxon>Eukaryota</taxon>
        <taxon>Fungi</taxon>
        <taxon>Dikarya</taxon>
        <taxon>Ascomycota</taxon>
        <taxon>Pezizomycotina</taxon>
        <taxon>Sordariomycetes</taxon>
        <taxon>Hypocreomycetidae</taxon>
        <taxon>Hypocreales</taxon>
        <taxon>Ophiocordycipitaceae</taxon>
        <taxon>Purpureocillium</taxon>
    </lineage>
</organism>
<feature type="compositionally biased region" description="Basic and acidic residues" evidence="2">
    <location>
        <begin position="79"/>
        <end position="89"/>
    </location>
</feature>
<keyword evidence="1" id="KW-0343">GTPase activation</keyword>
<gene>
    <name evidence="4" type="ORF">O9K51_08426</name>
</gene>
<dbReference type="GO" id="GO:0051056">
    <property type="term" value="P:regulation of small GTPase mediated signal transduction"/>
    <property type="evidence" value="ECO:0007669"/>
    <property type="project" value="InterPro"/>
</dbReference>
<dbReference type="GO" id="GO:0005096">
    <property type="term" value="F:GTPase activator activity"/>
    <property type="evidence" value="ECO:0007669"/>
    <property type="project" value="UniProtKB-KW"/>
</dbReference>
<dbReference type="GO" id="GO:0005634">
    <property type="term" value="C:nucleus"/>
    <property type="evidence" value="ECO:0007669"/>
    <property type="project" value="InterPro"/>
</dbReference>
<reference evidence="4" key="1">
    <citation type="submission" date="2023-01" db="EMBL/GenBank/DDBJ databases">
        <title>The growth and conidiation of Purpureocillium lavendulum are regulated by nitrogen source and histone H3K14 acetylation.</title>
        <authorList>
            <person name="Tang P."/>
            <person name="Han J."/>
            <person name="Zhang C."/>
            <person name="Tang P."/>
            <person name="Qi F."/>
            <person name="Zhang K."/>
            <person name="Liang L."/>
        </authorList>
    </citation>
    <scope>NUCLEOTIDE SEQUENCE</scope>
    <source>
        <strain evidence="4">YMF1.00683</strain>
    </source>
</reference>
<dbReference type="InterPro" id="IPR027107">
    <property type="entry name" value="Tuberin/Ral-act_asu"/>
</dbReference>
<dbReference type="GO" id="GO:0033596">
    <property type="term" value="C:TSC1-TSC2 complex"/>
    <property type="evidence" value="ECO:0007669"/>
    <property type="project" value="TreeGrafter"/>
</dbReference>
<evidence type="ECO:0000259" key="3">
    <source>
        <dbReference type="PROSITE" id="PS50085"/>
    </source>
</evidence>
<dbReference type="Proteomes" id="UP001163105">
    <property type="component" value="Unassembled WGS sequence"/>
</dbReference>
<dbReference type="FunFam" id="3.40.50.11210:FF:000007">
    <property type="entry name" value="Tuberous sclerosis 2"/>
    <property type="match status" value="1"/>
</dbReference>
<evidence type="ECO:0000313" key="4">
    <source>
        <dbReference type="EMBL" id="KAJ6439022.1"/>
    </source>
</evidence>
<feature type="domain" description="Rap-GAP" evidence="3">
    <location>
        <begin position="936"/>
        <end position="1179"/>
    </location>
</feature>
<dbReference type="GO" id="GO:0032007">
    <property type="term" value="P:negative regulation of TOR signaling"/>
    <property type="evidence" value="ECO:0007669"/>
    <property type="project" value="TreeGrafter"/>
</dbReference>
<evidence type="ECO:0000313" key="5">
    <source>
        <dbReference type="Proteomes" id="UP001163105"/>
    </source>
</evidence>
<dbReference type="InterPro" id="IPR035974">
    <property type="entry name" value="Rap/Ran-GAP_sf"/>
</dbReference>
<dbReference type="EMBL" id="JAQHRD010000007">
    <property type="protein sequence ID" value="KAJ6439022.1"/>
    <property type="molecule type" value="Genomic_DNA"/>
</dbReference>
<evidence type="ECO:0000256" key="2">
    <source>
        <dbReference type="SAM" id="MobiDB-lite"/>
    </source>
</evidence>
<evidence type="ECO:0000256" key="1">
    <source>
        <dbReference type="ARBA" id="ARBA00022468"/>
    </source>
</evidence>